<reference evidence="2" key="1">
    <citation type="journal article" date="2015" name="Proc. Natl. Acad. Sci. U.S.A.">
        <title>Networks of energetic and metabolic interactions define dynamics in microbial communities.</title>
        <authorList>
            <person name="Embree M."/>
            <person name="Liu J.K."/>
            <person name="Al-Bassam M.M."/>
            <person name="Zengler K."/>
        </authorList>
    </citation>
    <scope>NUCLEOTIDE SEQUENCE</scope>
</reference>
<dbReference type="GO" id="GO:0008782">
    <property type="term" value="F:adenosylhomocysteine nucleosidase activity"/>
    <property type="evidence" value="ECO:0007669"/>
    <property type="project" value="TreeGrafter"/>
</dbReference>
<feature type="domain" description="Nucleoside phosphorylase" evidence="1">
    <location>
        <begin position="428"/>
        <end position="621"/>
    </location>
</feature>
<dbReference type="GO" id="GO:0005829">
    <property type="term" value="C:cytosol"/>
    <property type="evidence" value="ECO:0007669"/>
    <property type="project" value="TreeGrafter"/>
</dbReference>
<dbReference type="PANTHER" id="PTHR46832">
    <property type="entry name" value="5'-METHYLTHIOADENOSINE/S-ADENOSYLHOMOCYSTEINE NUCLEOSIDASE"/>
    <property type="match status" value="1"/>
</dbReference>
<dbReference type="AlphaFoldDB" id="A0A0W8FAT5"/>
<dbReference type="InterPro" id="IPR035994">
    <property type="entry name" value="Nucleoside_phosphorylase_sf"/>
</dbReference>
<name>A0A0W8FAT5_9ZZZZ</name>
<dbReference type="GO" id="GO:0008930">
    <property type="term" value="F:methylthioadenosine nucleosidase activity"/>
    <property type="evidence" value="ECO:0007669"/>
    <property type="project" value="TreeGrafter"/>
</dbReference>
<dbReference type="SUPFAM" id="SSF48239">
    <property type="entry name" value="Terpenoid cyclases/Protein prenyltransferases"/>
    <property type="match status" value="1"/>
</dbReference>
<dbReference type="InterPro" id="IPR008930">
    <property type="entry name" value="Terpenoid_cyclase/PrenylTrfase"/>
</dbReference>
<dbReference type="EMBL" id="LNQE01001408">
    <property type="protein sequence ID" value="KUG17976.1"/>
    <property type="molecule type" value="Genomic_DNA"/>
</dbReference>
<gene>
    <name evidence="2" type="ORF">ASZ90_012328</name>
</gene>
<proteinExistence type="predicted"/>
<evidence type="ECO:0000313" key="2">
    <source>
        <dbReference type="EMBL" id="KUG17976.1"/>
    </source>
</evidence>
<accession>A0A0W8FAT5</accession>
<dbReference type="InterPro" id="IPR000845">
    <property type="entry name" value="Nucleoside_phosphorylase_d"/>
</dbReference>
<dbReference type="Gene3D" id="3.40.50.1580">
    <property type="entry name" value="Nucleoside phosphorylase domain"/>
    <property type="match status" value="1"/>
</dbReference>
<dbReference type="GO" id="GO:0019284">
    <property type="term" value="P:L-methionine salvage from S-adenosylmethionine"/>
    <property type="evidence" value="ECO:0007669"/>
    <property type="project" value="TreeGrafter"/>
</dbReference>
<protein>
    <recommendedName>
        <fullName evidence="1">Nucleoside phosphorylase domain-containing protein</fullName>
    </recommendedName>
</protein>
<dbReference type="PANTHER" id="PTHR46832:SF1">
    <property type="entry name" value="5'-METHYLTHIOADENOSINE_S-ADENOSYLHOMOCYSTEINE NUCLEOSIDASE"/>
    <property type="match status" value="1"/>
</dbReference>
<dbReference type="GO" id="GO:0009116">
    <property type="term" value="P:nucleoside metabolic process"/>
    <property type="evidence" value="ECO:0007669"/>
    <property type="project" value="InterPro"/>
</dbReference>
<comment type="caution">
    <text evidence="2">The sequence shown here is derived from an EMBL/GenBank/DDBJ whole genome shotgun (WGS) entry which is preliminary data.</text>
</comment>
<sequence length="631" mass="71826">MSKDVLEKSCEKDKAELSRDIWRMKRAIEGILSYYDILSLENLDFLREKIYFYFPLPDATFSDHIKKLLDQDFLTIENSGKPTSALKQLLTELIKSYEMSLSDIEKSIEKTEGMLLASIDVGDPIYASDYESYCLFCSSISSDQISDIIKRWKEDYRSRWDKKSHIFWMSADYYYEIDAISYYRFMEIFKIKDFSETMNEIEESFKESIKDDKYNLFLACRSPLLCSKLGTYLEDALKIELKSQDIENGWWPSINEFPRRPDAYATALSCCILLKLSQQHNYMDKVYKSISWLVKEQGSTGAWHSSFAKDYDDDLLTTILAVQAIRSSGIDGYEYALSLAEKWIIDQQCKDGDWSSSFPLINHLVIEYFKEAKNVNSKVSMSDIGPKSDILIVTTTTVESQALMKVFKEATGKDPNPVEISKRIYHDLGKVNGARIFMALSEMGSSGPGASQQAVQKGISALCPSAVILVGVAFGINEQKQAIGDILVSQQLLLYDLQRIGNEKIIIRGDKPHSSTWLFNRFNNNARIYWTRSKVHSGPILTGEKLIDNVDYRDKLKTFEPEAIGGEMEGAGLYVACQDAKVDWILVKAICDWADGNKAQDKDKRQQLAADNAAQFVLDALKLAPFEMPNQ</sequence>
<dbReference type="Pfam" id="PF01048">
    <property type="entry name" value="PNP_UDP_1"/>
    <property type="match status" value="1"/>
</dbReference>
<organism evidence="2">
    <name type="scientific">hydrocarbon metagenome</name>
    <dbReference type="NCBI Taxonomy" id="938273"/>
    <lineage>
        <taxon>unclassified sequences</taxon>
        <taxon>metagenomes</taxon>
        <taxon>ecological metagenomes</taxon>
    </lineage>
</organism>
<dbReference type="Gene3D" id="1.50.10.20">
    <property type="match status" value="1"/>
</dbReference>
<evidence type="ECO:0000259" key="1">
    <source>
        <dbReference type="Pfam" id="PF01048"/>
    </source>
</evidence>
<dbReference type="SUPFAM" id="SSF53167">
    <property type="entry name" value="Purine and uridine phosphorylases"/>
    <property type="match status" value="1"/>
</dbReference>